<keyword evidence="3" id="KW-0677">Repeat</keyword>
<organism evidence="8 9">
    <name type="scientific">Cynoglossus semilaevis</name>
    <name type="common">Tongue sole</name>
    <dbReference type="NCBI Taxonomy" id="244447"/>
    <lineage>
        <taxon>Eukaryota</taxon>
        <taxon>Metazoa</taxon>
        <taxon>Chordata</taxon>
        <taxon>Craniata</taxon>
        <taxon>Vertebrata</taxon>
        <taxon>Euteleostomi</taxon>
        <taxon>Actinopterygii</taxon>
        <taxon>Neopterygii</taxon>
        <taxon>Teleostei</taxon>
        <taxon>Neoteleostei</taxon>
        <taxon>Acanthomorphata</taxon>
        <taxon>Carangaria</taxon>
        <taxon>Pleuronectiformes</taxon>
        <taxon>Pleuronectoidei</taxon>
        <taxon>Cynoglossidae</taxon>
        <taxon>Cynoglossinae</taxon>
        <taxon>Cynoglossus</taxon>
    </lineage>
</organism>
<proteinExistence type="predicted"/>
<gene>
    <name evidence="8" type="primary">SPAG1</name>
</gene>
<evidence type="ECO:0000256" key="3">
    <source>
        <dbReference type="ARBA" id="ARBA00022737"/>
    </source>
</evidence>
<evidence type="ECO:0000256" key="6">
    <source>
        <dbReference type="SAM" id="MobiDB-lite"/>
    </source>
</evidence>
<dbReference type="InterPro" id="IPR051982">
    <property type="entry name" value="CiliaryAsmbly_MitoImport"/>
</dbReference>
<dbReference type="PROSITE" id="PS50005">
    <property type="entry name" value="TPR"/>
    <property type="match status" value="4"/>
</dbReference>
<evidence type="ECO:0000256" key="5">
    <source>
        <dbReference type="PROSITE-ProRule" id="PRU00339"/>
    </source>
</evidence>
<dbReference type="Pfam" id="PF13877">
    <property type="entry name" value="RPAP3_C"/>
    <property type="match status" value="1"/>
</dbReference>
<dbReference type="PANTHER" id="PTHR45984:SF3">
    <property type="entry name" value="SPERM-ASSOCIATED ANTIGEN 1"/>
    <property type="match status" value="1"/>
</dbReference>
<dbReference type="Ensembl" id="ENSCSET00000021098.1">
    <property type="protein sequence ID" value="ENSCSEP00000020828.1"/>
    <property type="gene ID" value="ENSCSEG00000013303.1"/>
</dbReference>
<feature type="repeat" description="TPR" evidence="5">
    <location>
        <begin position="690"/>
        <end position="723"/>
    </location>
</feature>
<accession>A0A3P8VZY5</accession>
<dbReference type="InterPro" id="IPR011990">
    <property type="entry name" value="TPR-like_helical_dom_sf"/>
</dbReference>
<dbReference type="GeneID" id="103388906"/>
<feature type="compositionally biased region" description="Polar residues" evidence="6">
    <location>
        <begin position="437"/>
        <end position="463"/>
    </location>
</feature>
<evidence type="ECO:0000259" key="7">
    <source>
        <dbReference type="Pfam" id="PF13877"/>
    </source>
</evidence>
<comment type="subcellular location">
    <subcellularLocation>
        <location evidence="1">Cytoplasm</location>
    </subcellularLocation>
</comment>
<dbReference type="Pfam" id="PF13432">
    <property type="entry name" value="TPR_16"/>
    <property type="match status" value="1"/>
</dbReference>
<dbReference type="OMA" id="ECTIYTN"/>
<protein>
    <submittedName>
        <fullName evidence="8">Sperm associated antigen 1</fullName>
    </submittedName>
</protein>
<dbReference type="SMART" id="SM00028">
    <property type="entry name" value="TPR"/>
    <property type="match status" value="9"/>
</dbReference>
<keyword evidence="4 5" id="KW-0802">TPR repeat</keyword>
<dbReference type="Pfam" id="PF00515">
    <property type="entry name" value="TPR_1"/>
    <property type="match status" value="2"/>
</dbReference>
<evidence type="ECO:0000256" key="1">
    <source>
        <dbReference type="ARBA" id="ARBA00004496"/>
    </source>
</evidence>
<feature type="repeat" description="TPR" evidence="5">
    <location>
        <begin position="656"/>
        <end position="689"/>
    </location>
</feature>
<dbReference type="Pfam" id="PF13181">
    <property type="entry name" value="TPR_8"/>
    <property type="match status" value="1"/>
</dbReference>
<sequence>MTSAREVSSLQGESTFTDRQRSLSSEVPVECLDYAYIEKCNDVKYLEKILRVLRSGDEGFYPHLIQFCEDHLEKLDPKNRALRKATPVATASSLSKDEWSQIVDELTTWQEETKHAETLLKQQPPCDDVMKEIPSIRNSNCSISLNKNSNTAERRKSSKRVIPRDYREWDKFDVENECKRIDGNMNHSQPAASKIKGISQIKTEVDTSLLTQQEKLVMANREKDKGNEAFRANDYEEAISYYSRSLSIIPTVAAYNNRAQAAIKLNQWQNAMTDCHSVLQLEPGNVKALLRRATIHKHMGQVQQAAKGLREVLKMEPHNVSATELLSEIEKECQPEQQKQGKKIIIQEVEEEKDENTEKKTEAFLVEPSQPVGGEERSAAPAERGNMGNAQKKPNGKGDLGQHNDSSSSHTKHPWSKGANADKYKVSTQESKEKVANGTNQRGSTASAHADQGSSGNQTQAGGTVNLDAPCGALPPPLARLKNEGNLLFKNGQFSDALEKYSQAIQGYNDSGIDSPDDLCVLYSNRAACYLKDGNSQECIQDCTKALELQPFSLKPLLRRAMAYDSLERYQKAYVDYKTVLQIDASVQAAHDSVNRITRVLIDQDGTEWREKLPEIPLVPLSAQQHRREEPPSADVLQARAEKAARDAERKAEVRFAALKQEGNDFVKKSQYQDAVGKYSECLKLKPEDCAIYTNRALCYLKLDMFNKAKQDCDAALKLEPTNKKAFYRRALANKGLKDYLASSSDLQEVLQLDPNVQEAEKELEEVTVLLRQSLANNSQGKPRKTVPITEVDDDDEEIPAVPDSADTYRSEEITINLHPSNSYEFGQSLNAAHSGGSTAVCADLLTFTAPENLPQYLSTQLDGLTLSFIVKVLDTHLLKKKPDLVYQHLNHLHKADRFSISMMLLDKDGRQHISHLFEHLLNTESTQFTQSDVQNLANKYI</sequence>
<feature type="region of interest" description="Disordered" evidence="6">
    <location>
        <begin position="349"/>
        <end position="469"/>
    </location>
</feature>
<evidence type="ECO:0000313" key="8">
    <source>
        <dbReference type="Ensembl" id="ENSCSEP00000020828.1"/>
    </source>
</evidence>
<dbReference type="AlphaFoldDB" id="A0A3P8VZY5"/>
<feature type="repeat" description="TPR" evidence="5">
    <location>
        <begin position="219"/>
        <end position="252"/>
    </location>
</feature>
<name>A0A3P8VZY5_CYNSE</name>
<dbReference type="InterPro" id="IPR019734">
    <property type="entry name" value="TPR_rpt"/>
</dbReference>
<dbReference type="KEGG" id="csem:103388906"/>
<dbReference type="Pfam" id="PF13174">
    <property type="entry name" value="TPR_6"/>
    <property type="match status" value="1"/>
</dbReference>
<dbReference type="Proteomes" id="UP000265120">
    <property type="component" value="Chromosome 13"/>
</dbReference>
<evidence type="ECO:0000256" key="2">
    <source>
        <dbReference type="ARBA" id="ARBA00022490"/>
    </source>
</evidence>
<dbReference type="PANTHER" id="PTHR45984">
    <property type="entry name" value="RNA (RNA) POLYMERASE II ASSOCIATED PROTEIN HOMOLOG"/>
    <property type="match status" value="1"/>
</dbReference>
<dbReference type="GO" id="GO:0005829">
    <property type="term" value="C:cytosol"/>
    <property type="evidence" value="ECO:0007669"/>
    <property type="project" value="TreeGrafter"/>
</dbReference>
<keyword evidence="2" id="KW-0963">Cytoplasm</keyword>
<dbReference type="OrthoDB" id="2942533at2759"/>
<reference evidence="8" key="3">
    <citation type="submission" date="2025-09" db="UniProtKB">
        <authorList>
            <consortium name="Ensembl"/>
        </authorList>
    </citation>
    <scope>IDENTIFICATION</scope>
</reference>
<dbReference type="SUPFAM" id="SSF48452">
    <property type="entry name" value="TPR-like"/>
    <property type="match status" value="2"/>
</dbReference>
<dbReference type="GeneTree" id="ENSGT00940000154697"/>
<dbReference type="FunFam" id="1.25.40.10:FF:000221">
    <property type="entry name" value="Mitochondrial import receptor subunit TOM34"/>
    <property type="match status" value="1"/>
</dbReference>
<feature type="compositionally biased region" description="Basic and acidic residues" evidence="6">
    <location>
        <begin position="420"/>
        <end position="435"/>
    </location>
</feature>
<feature type="repeat" description="TPR" evidence="5">
    <location>
        <begin position="286"/>
        <end position="319"/>
    </location>
</feature>
<reference evidence="8 9" key="1">
    <citation type="journal article" date="2014" name="Nat. Genet.">
        <title>Whole-genome sequence of a flatfish provides insights into ZW sex chromosome evolution and adaptation to a benthic lifestyle.</title>
        <authorList>
            <person name="Chen S."/>
            <person name="Zhang G."/>
            <person name="Shao C."/>
            <person name="Huang Q."/>
            <person name="Liu G."/>
            <person name="Zhang P."/>
            <person name="Song W."/>
            <person name="An N."/>
            <person name="Chalopin D."/>
            <person name="Volff J.N."/>
            <person name="Hong Y."/>
            <person name="Li Q."/>
            <person name="Sha Z."/>
            <person name="Zhou H."/>
            <person name="Xie M."/>
            <person name="Yu Q."/>
            <person name="Liu Y."/>
            <person name="Xiang H."/>
            <person name="Wang N."/>
            <person name="Wu K."/>
            <person name="Yang C."/>
            <person name="Zhou Q."/>
            <person name="Liao X."/>
            <person name="Yang L."/>
            <person name="Hu Q."/>
            <person name="Zhang J."/>
            <person name="Meng L."/>
            <person name="Jin L."/>
            <person name="Tian Y."/>
            <person name="Lian J."/>
            <person name="Yang J."/>
            <person name="Miao G."/>
            <person name="Liu S."/>
            <person name="Liang Z."/>
            <person name="Yan F."/>
            <person name="Li Y."/>
            <person name="Sun B."/>
            <person name="Zhang H."/>
            <person name="Zhang J."/>
            <person name="Zhu Y."/>
            <person name="Du M."/>
            <person name="Zhao Y."/>
            <person name="Schartl M."/>
            <person name="Tang Q."/>
            <person name="Wang J."/>
        </authorList>
    </citation>
    <scope>NUCLEOTIDE SEQUENCE</scope>
</reference>
<evidence type="ECO:0000313" key="9">
    <source>
        <dbReference type="Proteomes" id="UP000265120"/>
    </source>
</evidence>
<keyword evidence="9" id="KW-1185">Reference proteome</keyword>
<dbReference type="STRING" id="244447.ENSCSEP00000020828"/>
<feature type="domain" description="RNA-polymerase II-associated protein 3-like C-terminal" evidence="7">
    <location>
        <begin position="820"/>
        <end position="909"/>
    </location>
</feature>
<dbReference type="InterPro" id="IPR025986">
    <property type="entry name" value="RPAP3-like_C"/>
</dbReference>
<dbReference type="InParanoid" id="A0A3P8VZY5"/>
<reference evidence="8" key="2">
    <citation type="submission" date="2025-08" db="UniProtKB">
        <authorList>
            <consortium name="Ensembl"/>
        </authorList>
    </citation>
    <scope>IDENTIFICATION</scope>
</reference>
<dbReference type="Gene3D" id="1.25.40.10">
    <property type="entry name" value="Tetratricopeptide repeat domain"/>
    <property type="match status" value="3"/>
</dbReference>
<evidence type="ECO:0000256" key="4">
    <source>
        <dbReference type="ARBA" id="ARBA00022803"/>
    </source>
</evidence>